<comment type="catalytic activity">
    <reaction evidence="1">
        <text>All bonds known to be hydrolyzed by this endopeptidase have arginine in P1 and an acidic residue in P4. P6 is often occupied by an acidic residue or by a hydroxy-amino-acid residue, the phosphorylation of which enhances cleavage.</text>
        <dbReference type="EC" id="3.4.22.49"/>
    </reaction>
</comment>
<reference evidence="6 7" key="1">
    <citation type="submission" date="2024-04" db="EMBL/GenBank/DDBJ databases">
        <title>Tritrichomonas musculus Genome.</title>
        <authorList>
            <person name="Alves-Ferreira E."/>
            <person name="Grigg M."/>
            <person name="Lorenzi H."/>
            <person name="Galac M."/>
        </authorList>
    </citation>
    <scope>NUCLEOTIDE SEQUENCE [LARGE SCALE GENOMIC DNA]</scope>
    <source>
        <strain evidence="6 7">EAF2021</strain>
    </source>
</reference>
<dbReference type="PANTHER" id="PTHR12792">
    <property type="entry name" value="EXTRA SPINDLE POLES 1-RELATED"/>
    <property type="match status" value="1"/>
</dbReference>
<feature type="domain" description="Peptidase C50" evidence="5">
    <location>
        <begin position="768"/>
        <end position="864"/>
    </location>
</feature>
<gene>
    <name evidence="6" type="ORF">M9Y10_013925</name>
</gene>
<protein>
    <recommendedName>
        <fullName evidence="2">separase</fullName>
        <ecNumber evidence="2">3.4.22.49</ecNumber>
    </recommendedName>
</protein>
<dbReference type="Pfam" id="PF03568">
    <property type="entry name" value="Separin_C"/>
    <property type="match status" value="1"/>
</dbReference>
<dbReference type="PANTHER" id="PTHR12792:SF0">
    <property type="entry name" value="SEPARIN"/>
    <property type="match status" value="1"/>
</dbReference>
<evidence type="ECO:0000256" key="2">
    <source>
        <dbReference type="ARBA" id="ARBA00012489"/>
    </source>
</evidence>
<keyword evidence="4" id="KW-0159">Chromosome partition</keyword>
<evidence type="ECO:0000256" key="3">
    <source>
        <dbReference type="ARBA" id="ARBA00022801"/>
    </source>
</evidence>
<evidence type="ECO:0000256" key="4">
    <source>
        <dbReference type="ARBA" id="ARBA00022829"/>
    </source>
</evidence>
<keyword evidence="7" id="KW-1185">Reference proteome</keyword>
<dbReference type="Proteomes" id="UP001470230">
    <property type="component" value="Unassembled WGS sequence"/>
</dbReference>
<accession>A0ABR2KYM6</accession>
<comment type="caution">
    <text evidence="6">The sequence shown here is derived from an EMBL/GenBank/DDBJ whole genome shotgun (WGS) entry which is preliminary data.</text>
</comment>
<proteinExistence type="predicted"/>
<organism evidence="6 7">
    <name type="scientific">Tritrichomonas musculus</name>
    <dbReference type="NCBI Taxonomy" id="1915356"/>
    <lineage>
        <taxon>Eukaryota</taxon>
        <taxon>Metamonada</taxon>
        <taxon>Parabasalia</taxon>
        <taxon>Tritrichomonadida</taxon>
        <taxon>Tritrichomonadidae</taxon>
        <taxon>Tritrichomonas</taxon>
    </lineage>
</organism>
<dbReference type="PROSITE" id="PS51700">
    <property type="entry name" value="SEPARIN"/>
    <property type="match status" value="1"/>
</dbReference>
<name>A0ABR2KYM6_9EUKA</name>
<keyword evidence="3" id="KW-0378">Hydrolase</keyword>
<evidence type="ECO:0000259" key="5">
    <source>
        <dbReference type="PROSITE" id="PS51700"/>
    </source>
</evidence>
<evidence type="ECO:0000313" key="6">
    <source>
        <dbReference type="EMBL" id="KAK8896037.1"/>
    </source>
</evidence>
<dbReference type="InterPro" id="IPR005314">
    <property type="entry name" value="Peptidase_C50"/>
</dbReference>
<dbReference type="EMBL" id="JAPFFF010000002">
    <property type="protein sequence ID" value="KAK8896037.1"/>
    <property type="molecule type" value="Genomic_DNA"/>
</dbReference>
<dbReference type="EC" id="3.4.22.49" evidence="2"/>
<evidence type="ECO:0000256" key="1">
    <source>
        <dbReference type="ARBA" id="ARBA00000451"/>
    </source>
</evidence>
<sequence length="949" mass="109344">MNDLNASIDEAFKIRQNNKKQFVSIADHIRHVISPTNSYPGILGQLQINTIDQIIDILSYFRSLILDNIKIFSKEHITRVIEAMRSIALAYAVRFKSTNDKMDLDNCLNELKNAIDTIEQLNFQREYQLSASAIYNIASFLMKLKVYNYSLKLFEIVANISDKEEIVSKSNKMICMCLIALNKVYDSNFLNTLYNSCDQMSILSKLIIVNPPSNPDTITKVLSQLFKSSKSNNNANEIKKILPFYALHGDLQKLEKYKEYENFFPNLKLPDICYFNQPEIDRYFKNCSKLFENSDFYLCVTQSIKLLKQLPSSLDNLNLMLALFFLHYWIAFSYDAVGRPDAGLFYAKKIRKLFPKYPFTVGFSVFLELKCKIHSSRFERINEIPKIEFSSIYNWESVAYFHRAMVKCFEFDPSCIDDFDLVFQSNNIIVQQEAFSYFINTLREFQCDIVLDEFANVCSTSKETKALFLYHKVIENSKELDFKEIWNYSSKKNVDFNKINMNISMLKEALKYANGFVSITRRIKQLMALLIGTVDMEKTAILISSSLSLQLDKLLHNCPDQWQLKFPILAIAYISLHFIEPCLLFAYFCPRSKPFVVRIETGDKVDDFLEKIEEIMQQSLDISTDLCPKEWWTRKLHLDKQLGLLIKDFETNVLGFWKCLLYPISPVNTQSPMTSVLSVYLQSIPQKTVSQVKNEIEKAIKFTFPSKVYYQNSQERSTLQILVGKFIHQIPWESIPFVIKNGISITRIPSMKAVAIQSQKQTPVSVNPHSAFYILNPNGDLDSTEQQLRPLFHKFPWKGFIKNKPDKEEMTQRLQNSDLYVYCGHGSGKEFFDYDSLINEQKNCKSTMFLMGCCSGKLRDEGEIDPTGVPYTCIAAGSGAVIANLYNVTDGEINRFLSSLLQKMQNDGKSNSFNLESAVLECKNACKLRFLTGTAPVVYGFPTIIQELI</sequence>
<dbReference type="InterPro" id="IPR030397">
    <property type="entry name" value="SEPARIN_core_dom"/>
</dbReference>
<evidence type="ECO:0000313" key="7">
    <source>
        <dbReference type="Proteomes" id="UP001470230"/>
    </source>
</evidence>